<evidence type="ECO:0000259" key="2">
    <source>
        <dbReference type="Pfam" id="PF15377"/>
    </source>
</evidence>
<feature type="compositionally biased region" description="Basic and acidic residues" evidence="1">
    <location>
        <begin position="136"/>
        <end position="147"/>
    </location>
</feature>
<sequence>MSFKSNHLSYSQNEPAFLRRIRGEIGASVDDPDRQINPVARPTISARLKKDEEDDAPAYVLEDTNQSLSKEEYEAMLKGETATETSSKGPPLNSSADPALSSASSKHKVAEIGGLPKKRKAAKIVGQGDDDDDDTENSKKHAGEEPGNKAAKKPSKKKKTKAVQLSFGDDEEP</sequence>
<evidence type="ECO:0000313" key="4">
    <source>
        <dbReference type="Proteomes" id="UP000316270"/>
    </source>
</evidence>
<feature type="domain" description="DUF4604" evidence="2">
    <location>
        <begin position="6"/>
        <end position="171"/>
    </location>
</feature>
<dbReference type="OrthoDB" id="5388322at2759"/>
<gene>
    <name evidence="3" type="ORF">FKW77_001457</name>
</gene>
<feature type="compositionally biased region" description="Low complexity" evidence="1">
    <location>
        <begin position="90"/>
        <end position="104"/>
    </location>
</feature>
<feature type="region of interest" description="Disordered" evidence="1">
    <location>
        <begin position="26"/>
        <end position="173"/>
    </location>
</feature>
<dbReference type="Pfam" id="PF15377">
    <property type="entry name" value="DUF4604"/>
    <property type="match status" value="1"/>
</dbReference>
<organism evidence="3 4">
    <name type="scientific">Venturia effusa</name>
    <dbReference type="NCBI Taxonomy" id="50376"/>
    <lineage>
        <taxon>Eukaryota</taxon>
        <taxon>Fungi</taxon>
        <taxon>Dikarya</taxon>
        <taxon>Ascomycota</taxon>
        <taxon>Pezizomycotina</taxon>
        <taxon>Dothideomycetes</taxon>
        <taxon>Pleosporomycetidae</taxon>
        <taxon>Venturiales</taxon>
        <taxon>Venturiaceae</taxon>
        <taxon>Venturia</taxon>
    </lineage>
</organism>
<evidence type="ECO:0000256" key="1">
    <source>
        <dbReference type="SAM" id="MobiDB-lite"/>
    </source>
</evidence>
<feature type="compositionally biased region" description="Basic residues" evidence="1">
    <location>
        <begin position="150"/>
        <end position="161"/>
    </location>
</feature>
<evidence type="ECO:0000313" key="3">
    <source>
        <dbReference type="EMBL" id="QDS75851.1"/>
    </source>
</evidence>
<reference evidence="3 4" key="1">
    <citation type="submission" date="2019-07" db="EMBL/GenBank/DDBJ databases">
        <title>Finished genome of Venturia effusa.</title>
        <authorList>
            <person name="Young C.A."/>
            <person name="Cox M.P."/>
            <person name="Ganley A.R.D."/>
            <person name="David W.J."/>
        </authorList>
    </citation>
    <scope>NUCLEOTIDE SEQUENCE [LARGE SCALE GENOMIC DNA]</scope>
    <source>
        <strain evidence="4">albino</strain>
    </source>
</reference>
<proteinExistence type="predicted"/>
<dbReference type="AlphaFoldDB" id="A0A517LJN3"/>
<dbReference type="EMBL" id="CP042198">
    <property type="protein sequence ID" value="QDS75851.1"/>
    <property type="molecule type" value="Genomic_DNA"/>
</dbReference>
<dbReference type="Proteomes" id="UP000316270">
    <property type="component" value="Chromosome 14"/>
</dbReference>
<protein>
    <recommendedName>
        <fullName evidence="2">DUF4604 domain-containing protein</fullName>
    </recommendedName>
</protein>
<keyword evidence="4" id="KW-1185">Reference proteome</keyword>
<name>A0A517LJN3_9PEZI</name>
<dbReference type="InterPro" id="IPR027911">
    <property type="entry name" value="DUF4604"/>
</dbReference>
<accession>A0A517LJN3</accession>